<dbReference type="HOGENOM" id="CLU_400988_0_0_11"/>
<dbReference type="EMBL" id="CP001618">
    <property type="protein sequence ID" value="ACQ82157.1"/>
    <property type="molecule type" value="Genomic_DNA"/>
</dbReference>
<gene>
    <name evidence="1" type="ordered locus">Bcav_3916</name>
</gene>
<dbReference type="AlphaFoldDB" id="C5C4N3"/>
<proteinExistence type="predicted"/>
<dbReference type="eggNOG" id="COG0286">
    <property type="taxonomic scope" value="Bacteria"/>
</dbReference>
<dbReference type="OrthoDB" id="9784823at2"/>
<dbReference type="Proteomes" id="UP000007962">
    <property type="component" value="Chromosome"/>
</dbReference>
<name>C5C4N3_BEUC1</name>
<evidence type="ECO:0000313" key="1">
    <source>
        <dbReference type="EMBL" id="ACQ82157.1"/>
    </source>
</evidence>
<dbReference type="RefSeq" id="WP_015884394.1">
    <property type="nucleotide sequence ID" value="NC_012669.1"/>
</dbReference>
<dbReference type="KEGG" id="bcv:Bcav_3916"/>
<protein>
    <submittedName>
        <fullName evidence="1">Uncharacterized protein</fullName>
    </submittedName>
</protein>
<keyword evidence="2" id="KW-1185">Reference proteome</keyword>
<accession>C5C4N3</accession>
<organism evidence="1 2">
    <name type="scientific">Beutenbergia cavernae (strain ATCC BAA-8 / DSM 12333 / CCUG 43141 / JCM 11478 / NBRC 16432 / NCIMB 13614 / HKI 0122)</name>
    <dbReference type="NCBI Taxonomy" id="471853"/>
    <lineage>
        <taxon>Bacteria</taxon>
        <taxon>Bacillati</taxon>
        <taxon>Actinomycetota</taxon>
        <taxon>Actinomycetes</taxon>
        <taxon>Micrococcales</taxon>
        <taxon>Beutenbergiaceae</taxon>
        <taxon>Beutenbergia</taxon>
    </lineage>
</organism>
<dbReference type="STRING" id="471853.Bcav_3916"/>
<sequence>MTTTAAPDVLAHVVVRLSQIAIAAQVQRPVVTTWRRRFAGTATPFPDPVPGTDLEFRASDVADWLETTAHGNNPDVRRDLALHGQLTIDGVADEALAAAVEALLAVKARTGETLAALTRLELLDLADDVDPDDACCFSEIEALGSAGVAAAFVDILADAAFDAPTALETILGRSPAAAPPADAVVDVVARLALALAGWEPGSSVELADPHPRDGHLLARVQHVVGDLEEPRAWLGPALDSIAERRLRRRLLAQGWRLAAADDDATPAQAIIVTDLTGAGSDEEILRRADDVALSLHPGQRAVLVARASAFVDAPSSRHAELRRADLLRTDRIRTVIRLSAGLVPSRAREHLAIWVLADPEDGTPPAERWTTVADVSHVEATPATLGSAVVGDLLTDVLAAVAGRDAVHRHTFRFAQFVQTRFLLAQSGDLVLAARPPVRGGTRASTDPAAVAAQLVRETASPEEKQLAVGIGSGVGEASSRARLGSLVSSGLARVVPGNRVPDDVASSDADGYRLIGAAELADDAAPRRAVDRLALERDHPGVRLTEPGDVVFTTSPRPMALVDYEGLSVVCAPSRVLRLSGETAGLLPEVIAGVIRALPAGAKRWRMWDVPLVPADQAAPLTAALAAVRTRRETTRARLATLDALEAALLTGVSDGAVMLTPDEAADDAVSPVP</sequence>
<reference evidence="1 2" key="1">
    <citation type="journal article" date="2009" name="Stand. Genomic Sci.">
        <title>Complete genome sequence of Beutenbergia cavernae type strain (HKI 0122).</title>
        <authorList>
            <person name="Land M."/>
            <person name="Pukall R."/>
            <person name="Abt B."/>
            <person name="Goker M."/>
            <person name="Rohde M."/>
            <person name="Glavina Del Rio T."/>
            <person name="Tice H."/>
            <person name="Copeland A."/>
            <person name="Cheng J.F."/>
            <person name="Lucas S."/>
            <person name="Chen F."/>
            <person name="Nolan M."/>
            <person name="Bruce D."/>
            <person name="Goodwin L."/>
            <person name="Pitluck S."/>
            <person name="Ivanova N."/>
            <person name="Mavromatis K."/>
            <person name="Ovchinnikova G."/>
            <person name="Pati A."/>
            <person name="Chen A."/>
            <person name="Palaniappan K."/>
            <person name="Hauser L."/>
            <person name="Chang Y.J."/>
            <person name="Jefferies C.C."/>
            <person name="Saunders E."/>
            <person name="Brettin T."/>
            <person name="Detter J.C."/>
            <person name="Han C."/>
            <person name="Chain P."/>
            <person name="Bristow J."/>
            <person name="Eisen J.A."/>
            <person name="Markowitz V."/>
            <person name="Hugenholtz P."/>
            <person name="Kyrpides N.C."/>
            <person name="Klenk H.P."/>
            <person name="Lapidus A."/>
        </authorList>
    </citation>
    <scope>NUCLEOTIDE SEQUENCE [LARGE SCALE GENOMIC DNA]</scope>
    <source>
        <strain evidence="2">ATCC BAA-8 / DSM 12333 / NBRC 16432</strain>
    </source>
</reference>
<evidence type="ECO:0000313" key="2">
    <source>
        <dbReference type="Proteomes" id="UP000007962"/>
    </source>
</evidence>